<evidence type="ECO:0000256" key="3">
    <source>
        <dbReference type="SAM" id="MobiDB-lite"/>
    </source>
</evidence>
<feature type="compositionally biased region" description="Basic and acidic residues" evidence="3">
    <location>
        <begin position="15"/>
        <end position="24"/>
    </location>
</feature>
<feature type="transmembrane region" description="Helical" evidence="4">
    <location>
        <begin position="100"/>
        <end position="119"/>
    </location>
</feature>
<dbReference type="EMBL" id="SEKV01000212">
    <property type="protein sequence ID" value="TFY61329.1"/>
    <property type="molecule type" value="Genomic_DNA"/>
</dbReference>
<dbReference type="Gene3D" id="1.20.1250.20">
    <property type="entry name" value="MFS general substrate transporter like domains"/>
    <property type="match status" value="2"/>
</dbReference>
<evidence type="ECO:0000256" key="4">
    <source>
        <dbReference type="SAM" id="Phobius"/>
    </source>
</evidence>
<feature type="transmembrane region" description="Helical" evidence="4">
    <location>
        <begin position="219"/>
        <end position="241"/>
    </location>
</feature>
<dbReference type="PANTHER" id="PTHR11360:SF234">
    <property type="entry name" value="MFS-TYPE TRANSPORTER DBAD-RELATED"/>
    <property type="match status" value="1"/>
</dbReference>
<accession>A0A4Y9YK54</accession>
<feature type="region of interest" description="Disordered" evidence="3">
    <location>
        <begin position="1"/>
        <end position="33"/>
    </location>
</feature>
<organism evidence="5 6">
    <name type="scientific">Rhodofomes roseus</name>
    <dbReference type="NCBI Taxonomy" id="34475"/>
    <lineage>
        <taxon>Eukaryota</taxon>
        <taxon>Fungi</taxon>
        <taxon>Dikarya</taxon>
        <taxon>Basidiomycota</taxon>
        <taxon>Agaricomycotina</taxon>
        <taxon>Agaricomycetes</taxon>
        <taxon>Polyporales</taxon>
        <taxon>Rhodofomes</taxon>
    </lineage>
</organism>
<proteinExistence type="inferred from homology"/>
<dbReference type="AlphaFoldDB" id="A0A4Y9YK54"/>
<comment type="subcellular location">
    <subcellularLocation>
        <location evidence="1">Membrane</location>
        <topology evidence="1">Multi-pass membrane protein</topology>
    </subcellularLocation>
</comment>
<keyword evidence="4" id="KW-0472">Membrane</keyword>
<comment type="similarity">
    <text evidence="2">Belongs to the major facilitator superfamily. Monocarboxylate porter (TC 2.A.1.13) family.</text>
</comment>
<feature type="transmembrane region" description="Helical" evidence="4">
    <location>
        <begin position="154"/>
        <end position="176"/>
    </location>
</feature>
<feature type="transmembrane region" description="Helical" evidence="4">
    <location>
        <begin position="61"/>
        <end position="80"/>
    </location>
</feature>
<dbReference type="PANTHER" id="PTHR11360">
    <property type="entry name" value="MONOCARBOXYLATE TRANSPORTER"/>
    <property type="match status" value="1"/>
</dbReference>
<evidence type="ECO:0000256" key="1">
    <source>
        <dbReference type="ARBA" id="ARBA00004141"/>
    </source>
</evidence>
<dbReference type="InterPro" id="IPR036259">
    <property type="entry name" value="MFS_trans_sf"/>
</dbReference>
<sequence>MSSQSSVQETPTVHEGSEMSEKRSSSMGRMAEQKAPEPVVEVEKVSMAAQEISIPDGGMQAWLSVLGGWLVSFCTFGFASSFGVFEAYYVNTGTSSSSNISWIGSLQFFFLFAMGLPAGKLFDEGYYRFELAFGSFLVVFCIMMLSLADPTKYYQLILAQGIGIGIGSGLLLVPALSIQSHHWRRKRSLAMGIVLNGASFGGIIYPIMLNQLFSNGVGFAWGVRAAGFMTFGLLVIANCVLRTRLPSARQRRKAADGQKLSKIKIRKILTDLPYMLMNVGGFLGLWGVFLPYFYLQLWVNLHGLSATLAFYTIAILNAASVIGRTIPPAISDRVGTLNMLAPLAAITGALVFVMFAATTPGAVIVFAIFYGAFSGGFIAMLPPTLASMARSPDEVGGALLGPENDWAKPIIFSGVRVFFRCPRTFN</sequence>
<name>A0A4Y9YK54_9APHY</name>
<evidence type="ECO:0000256" key="2">
    <source>
        <dbReference type="ARBA" id="ARBA00006727"/>
    </source>
</evidence>
<gene>
    <name evidence="5" type="ORF">EVJ58_g4581</name>
</gene>
<dbReference type="GO" id="GO:0022857">
    <property type="term" value="F:transmembrane transporter activity"/>
    <property type="evidence" value="ECO:0007669"/>
    <property type="project" value="InterPro"/>
</dbReference>
<feature type="compositionally biased region" description="Polar residues" evidence="3">
    <location>
        <begin position="1"/>
        <end position="11"/>
    </location>
</feature>
<dbReference type="GO" id="GO:0016020">
    <property type="term" value="C:membrane"/>
    <property type="evidence" value="ECO:0007669"/>
    <property type="project" value="UniProtKB-SubCell"/>
</dbReference>
<reference evidence="5 6" key="1">
    <citation type="submission" date="2019-01" db="EMBL/GenBank/DDBJ databases">
        <title>Genome sequencing of the rare red list fungi Fomitopsis rosea.</title>
        <authorList>
            <person name="Buettner E."/>
            <person name="Kellner H."/>
        </authorList>
    </citation>
    <scope>NUCLEOTIDE SEQUENCE [LARGE SCALE GENOMIC DNA]</scope>
    <source>
        <strain evidence="5 6">DSM 105464</strain>
    </source>
</reference>
<keyword evidence="4" id="KW-1133">Transmembrane helix</keyword>
<feature type="transmembrane region" description="Helical" evidence="4">
    <location>
        <begin position="272"/>
        <end position="295"/>
    </location>
</feature>
<protein>
    <submittedName>
        <fullName evidence="5">Uncharacterized protein</fullName>
    </submittedName>
</protein>
<evidence type="ECO:0000313" key="6">
    <source>
        <dbReference type="Proteomes" id="UP000298390"/>
    </source>
</evidence>
<feature type="transmembrane region" description="Helical" evidence="4">
    <location>
        <begin position="362"/>
        <end position="381"/>
    </location>
</feature>
<dbReference type="InterPro" id="IPR050327">
    <property type="entry name" value="Proton-linked_MCT"/>
</dbReference>
<keyword evidence="4" id="KW-0812">Transmembrane</keyword>
<feature type="transmembrane region" description="Helical" evidence="4">
    <location>
        <begin position="188"/>
        <end position="207"/>
    </location>
</feature>
<dbReference type="Pfam" id="PF07690">
    <property type="entry name" value="MFS_1"/>
    <property type="match status" value="1"/>
</dbReference>
<feature type="transmembrane region" description="Helical" evidence="4">
    <location>
        <begin position="301"/>
        <end position="322"/>
    </location>
</feature>
<dbReference type="SUPFAM" id="SSF103473">
    <property type="entry name" value="MFS general substrate transporter"/>
    <property type="match status" value="1"/>
</dbReference>
<feature type="transmembrane region" description="Helical" evidence="4">
    <location>
        <begin position="334"/>
        <end position="356"/>
    </location>
</feature>
<dbReference type="InterPro" id="IPR011701">
    <property type="entry name" value="MFS"/>
</dbReference>
<evidence type="ECO:0000313" key="5">
    <source>
        <dbReference type="EMBL" id="TFY61329.1"/>
    </source>
</evidence>
<dbReference type="Proteomes" id="UP000298390">
    <property type="component" value="Unassembled WGS sequence"/>
</dbReference>
<feature type="transmembrane region" description="Helical" evidence="4">
    <location>
        <begin position="131"/>
        <end position="148"/>
    </location>
</feature>
<comment type="caution">
    <text evidence="5">The sequence shown here is derived from an EMBL/GenBank/DDBJ whole genome shotgun (WGS) entry which is preliminary data.</text>
</comment>